<organism evidence="10 11">
    <name type="scientific">Fibroporia radiculosa</name>
    <dbReference type="NCBI Taxonomy" id="599839"/>
    <lineage>
        <taxon>Eukaryota</taxon>
        <taxon>Fungi</taxon>
        <taxon>Dikarya</taxon>
        <taxon>Basidiomycota</taxon>
        <taxon>Agaricomycotina</taxon>
        <taxon>Agaricomycetes</taxon>
        <taxon>Polyporales</taxon>
        <taxon>Fibroporiaceae</taxon>
        <taxon>Fibroporia</taxon>
    </lineage>
</organism>
<dbReference type="RefSeq" id="XP_012179262.1">
    <property type="nucleotide sequence ID" value="XM_012323872.1"/>
</dbReference>
<dbReference type="EMBL" id="HE796959">
    <property type="protein sequence ID" value="CCM00001.1"/>
    <property type="molecule type" value="Genomic_DNA"/>
</dbReference>
<dbReference type="FunCoup" id="J4I8U1">
    <property type="interactions" value="313"/>
</dbReference>
<dbReference type="HOGENOM" id="CLU_011403_0_0_1"/>
<dbReference type="InterPro" id="IPR019542">
    <property type="entry name" value="Enhancer_polycomb-like_N"/>
</dbReference>
<evidence type="ECO:0000313" key="11">
    <source>
        <dbReference type="Proteomes" id="UP000006352"/>
    </source>
</evidence>
<feature type="compositionally biased region" description="Low complexity" evidence="8">
    <location>
        <begin position="712"/>
        <end position="723"/>
    </location>
</feature>
<dbReference type="Proteomes" id="UP000006352">
    <property type="component" value="Unassembled WGS sequence"/>
</dbReference>
<keyword evidence="11" id="KW-1185">Reference proteome</keyword>
<evidence type="ECO:0000259" key="9">
    <source>
        <dbReference type="Pfam" id="PF10513"/>
    </source>
</evidence>
<dbReference type="OrthoDB" id="435275at2759"/>
<keyword evidence="3 7" id="KW-0805">Transcription regulation</keyword>
<keyword evidence="5 7" id="KW-0539">Nucleus</keyword>
<evidence type="ECO:0000256" key="6">
    <source>
        <dbReference type="ARBA" id="ARBA00025513"/>
    </source>
</evidence>
<dbReference type="GO" id="GO:0035267">
    <property type="term" value="C:NuA4 histone acetyltransferase complex"/>
    <property type="evidence" value="ECO:0007669"/>
    <property type="project" value="InterPro"/>
</dbReference>
<comment type="subcellular location">
    <subcellularLocation>
        <location evidence="1 7">Nucleus</location>
    </subcellularLocation>
</comment>
<evidence type="ECO:0000256" key="8">
    <source>
        <dbReference type="SAM" id="MobiDB-lite"/>
    </source>
</evidence>
<dbReference type="STRING" id="599839.J4I8U1"/>
<dbReference type="GO" id="GO:0005634">
    <property type="term" value="C:nucleus"/>
    <property type="evidence" value="ECO:0007669"/>
    <property type="project" value="UniProtKB-SubCell"/>
</dbReference>
<feature type="region of interest" description="Disordered" evidence="8">
    <location>
        <begin position="900"/>
        <end position="1007"/>
    </location>
</feature>
<comment type="function">
    <text evidence="6">Component of the NuA4 histone acetyltransferase complex which is involved in transcriptional activation of selected genes principally by acetylation of nucleosomal histone H4 and H2A. The NuA4 complex is also involved in DNA repair. Involved in gene silencing by neighboring heterochromatin, blockage of the silencing spreading along the chromosome, and required for cell cycle progression through G2/M.</text>
</comment>
<dbReference type="InterPro" id="IPR024943">
    <property type="entry name" value="Enhancer_polycomb"/>
</dbReference>
<feature type="compositionally biased region" description="Basic and acidic residues" evidence="8">
    <location>
        <begin position="388"/>
        <end position="401"/>
    </location>
</feature>
<feature type="region of interest" description="Disordered" evidence="8">
    <location>
        <begin position="484"/>
        <end position="505"/>
    </location>
</feature>
<gene>
    <name evidence="10" type="ORF">FIBRA_02026</name>
</gene>
<feature type="compositionally biased region" description="Polar residues" evidence="8">
    <location>
        <begin position="937"/>
        <end position="952"/>
    </location>
</feature>
<dbReference type="AlphaFoldDB" id="J4I8U1"/>
<evidence type="ECO:0000256" key="3">
    <source>
        <dbReference type="ARBA" id="ARBA00023015"/>
    </source>
</evidence>
<sequence length="1007" mass="110189">MPRNHNAGPSTLRNRNRVTNKTRLKVITESIDADPIVLDEDEEKARVVSTAGVDAEDANEHHLQAVLSAAATRHQANVRATRSEKEKVVSAAYIPTPDSTGVVDNYEELYPSDRWKDSATYVKSSDTVEESIFSALATGFIYYMDERDKDWLDKNNEEARGEGTSAQGAVSGTGTRSGRSSKAKGKDPEFNQPVAMSEDEFELVMAIFEKVTHEKTPFLYHGLEEGTVFPPFSDYQDTFAADLSASMFALFDTPKWIPSPQQLLRMARAVYPYWRDRRLERGGHPIIPSVNLDEADTKNESYICFRRREIKAIRKTRAQQATYSDKMLRLHSELATSLELARGVLEREVFKREAAGQSQGVWEKRLVLVDLKRKFPALGTKEEEELLYDKERTPKKPRAESTARIPLKLRTRDNGELGSPNGHQEPQIRPKERQAQIQSQIEQELAKRKEKDHHWEDSIDNTYQPSPPAYASKLFKFISSTRGSMSSISSNEAGPIKPSRSSRAARLRYGRGGRLHLDRRTLIPRVSSPSELLLEDEEGDVEARERARRLFERWKFDNDDGPAFGSEGPDERDRILLDDSQPRYLVHSVTLLNDQDYESFSPDTSITVTLNDGRPHTHIPFKLSPLTPSRRDVVAPARAGSTVGTSGEAIASVQSNGLLPMLSSGMPSVVPTPSKKMVPPSVPHVRISSYGEMRPPGLPTLPNMQPSSAICPPQSTPSSSTNSGAQDGSGSPIDADDHGTQPSAAAGVNGNAQVIQDHSQSDANSLAVVSSSPVRSKALLQQSISIPAVPNGYHIPPVNSFSTPMPATPYVHPPARHNGLGLQQQMQSIKSAFMLPSSDSNAQVHNANMQLRTSASYIGHLLPGNSNYVPQQLATARHMQQYLQQQRSPSIQSADVNGLEGMSVTPSLSPPMPGTPVRTPSANGVHTPLSRAGTVPAINQTQGRASPATTHITRLAAPLSPSPHLLNANLGTAQPQSSPSRSPQPVLASPSPSLQSRQAVGSSGAGY</sequence>
<evidence type="ECO:0000256" key="2">
    <source>
        <dbReference type="ARBA" id="ARBA00008035"/>
    </source>
</evidence>
<reference evidence="10 11" key="1">
    <citation type="journal article" date="2012" name="Appl. Environ. Microbiol.">
        <title>Short-read sequencing for genomic analysis of the brown rot fungus Fibroporia radiculosa.</title>
        <authorList>
            <person name="Tang J.D."/>
            <person name="Perkins A.D."/>
            <person name="Sonstegard T.S."/>
            <person name="Schroeder S.G."/>
            <person name="Burgess S.C."/>
            <person name="Diehl S.V."/>
        </authorList>
    </citation>
    <scope>NUCLEOTIDE SEQUENCE [LARGE SCALE GENOMIC DNA]</scope>
    <source>
        <strain evidence="10 11">TFFH 294</strain>
    </source>
</reference>
<feature type="domain" description="Enhancer of polycomb-like N-terminal" evidence="9">
    <location>
        <begin position="15"/>
        <end position="210"/>
    </location>
</feature>
<comment type="similarity">
    <text evidence="2 7">Belongs to the enhancer of polycomb family.</text>
</comment>
<accession>J4I8U1</accession>
<feature type="region of interest" description="Disordered" evidence="8">
    <location>
        <begin position="388"/>
        <end position="466"/>
    </location>
</feature>
<feature type="region of interest" description="Disordered" evidence="8">
    <location>
        <begin position="158"/>
        <end position="191"/>
    </location>
</feature>
<keyword evidence="4 7" id="KW-0804">Transcription</keyword>
<dbReference type="InParanoid" id="J4I8U1"/>
<name>J4I8U1_9APHY</name>
<evidence type="ECO:0000256" key="1">
    <source>
        <dbReference type="ARBA" id="ARBA00004123"/>
    </source>
</evidence>
<feature type="compositionally biased region" description="Polar residues" evidence="8">
    <location>
        <begin position="990"/>
        <end position="1001"/>
    </location>
</feature>
<dbReference type="PANTHER" id="PTHR14898">
    <property type="entry name" value="ENHANCER OF POLYCOMB"/>
    <property type="match status" value="1"/>
</dbReference>
<feature type="compositionally biased region" description="Low complexity" evidence="8">
    <location>
        <begin position="955"/>
        <end position="985"/>
    </location>
</feature>
<dbReference type="GO" id="GO:0006357">
    <property type="term" value="P:regulation of transcription by RNA polymerase II"/>
    <property type="evidence" value="ECO:0007669"/>
    <property type="project" value="InterPro"/>
</dbReference>
<evidence type="ECO:0000256" key="4">
    <source>
        <dbReference type="ARBA" id="ARBA00023163"/>
    </source>
</evidence>
<evidence type="ECO:0000313" key="10">
    <source>
        <dbReference type="EMBL" id="CCM00001.1"/>
    </source>
</evidence>
<evidence type="ECO:0000256" key="7">
    <source>
        <dbReference type="RuleBase" id="RU361124"/>
    </source>
</evidence>
<evidence type="ECO:0000256" key="5">
    <source>
        <dbReference type="ARBA" id="ARBA00023242"/>
    </source>
</evidence>
<dbReference type="Pfam" id="PF10513">
    <property type="entry name" value="EPL1"/>
    <property type="match status" value="1"/>
</dbReference>
<dbReference type="GeneID" id="24094912"/>
<protein>
    <recommendedName>
        <fullName evidence="7">Enhancer of polycomb-like protein</fullName>
    </recommendedName>
</protein>
<feature type="region of interest" description="Disordered" evidence="8">
    <location>
        <begin position="687"/>
        <end position="746"/>
    </location>
</feature>
<proteinExistence type="inferred from homology"/>
<feature type="compositionally biased region" description="Basic and acidic residues" evidence="8">
    <location>
        <begin position="444"/>
        <end position="457"/>
    </location>
</feature>